<keyword evidence="7 13" id="KW-0808">Transferase</keyword>
<accession>A0A5C3MIR5</accession>
<comment type="catalytic activity">
    <reaction evidence="11">
        <text>N-terminal L-seryl-[histone H4] + acetyl-CoA = N-terminal N(alpha)-acetyl-L-seryl-[histone H4] + CoA + H(+)</text>
        <dbReference type="Rhea" id="RHEA:50596"/>
        <dbReference type="Rhea" id="RHEA-COMP:12740"/>
        <dbReference type="Rhea" id="RHEA-COMP:12743"/>
        <dbReference type="ChEBI" id="CHEBI:15378"/>
        <dbReference type="ChEBI" id="CHEBI:57287"/>
        <dbReference type="ChEBI" id="CHEBI:57288"/>
        <dbReference type="ChEBI" id="CHEBI:64738"/>
        <dbReference type="ChEBI" id="CHEBI:83690"/>
        <dbReference type="EC" id="2.3.1.257"/>
    </reaction>
</comment>
<evidence type="ECO:0000256" key="3">
    <source>
        <dbReference type="ARBA" id="ARBA00008870"/>
    </source>
</evidence>
<dbReference type="Proteomes" id="UP000308652">
    <property type="component" value="Unassembled WGS sequence"/>
</dbReference>
<dbReference type="CDD" id="cd04301">
    <property type="entry name" value="NAT_SF"/>
    <property type="match status" value="1"/>
</dbReference>
<keyword evidence="14" id="KW-1185">Reference proteome</keyword>
<evidence type="ECO:0000256" key="7">
    <source>
        <dbReference type="ARBA" id="ARBA00022679"/>
    </source>
</evidence>
<dbReference type="GO" id="GO:0010485">
    <property type="term" value="F:histone H4 acetyltransferase activity"/>
    <property type="evidence" value="ECO:0007669"/>
    <property type="project" value="InterPro"/>
</dbReference>
<evidence type="ECO:0000313" key="14">
    <source>
        <dbReference type="Proteomes" id="UP000308652"/>
    </source>
</evidence>
<evidence type="ECO:0000256" key="2">
    <source>
        <dbReference type="ARBA" id="ARBA00004496"/>
    </source>
</evidence>
<protein>
    <recommendedName>
        <fullName evidence="5">N-alpha-acetyltransferase 40</fullName>
        <ecNumber evidence="4">2.3.1.257</ecNumber>
    </recommendedName>
</protein>
<reference evidence="13 14" key="1">
    <citation type="journal article" date="2019" name="Nat. Ecol. Evol.">
        <title>Megaphylogeny resolves global patterns of mushroom evolution.</title>
        <authorList>
            <person name="Varga T."/>
            <person name="Krizsan K."/>
            <person name="Foldi C."/>
            <person name="Dima B."/>
            <person name="Sanchez-Garcia M."/>
            <person name="Sanchez-Ramirez S."/>
            <person name="Szollosi G.J."/>
            <person name="Szarkandi J.G."/>
            <person name="Papp V."/>
            <person name="Albert L."/>
            <person name="Andreopoulos W."/>
            <person name="Angelini C."/>
            <person name="Antonin V."/>
            <person name="Barry K.W."/>
            <person name="Bougher N.L."/>
            <person name="Buchanan P."/>
            <person name="Buyck B."/>
            <person name="Bense V."/>
            <person name="Catcheside P."/>
            <person name="Chovatia M."/>
            <person name="Cooper J."/>
            <person name="Damon W."/>
            <person name="Desjardin D."/>
            <person name="Finy P."/>
            <person name="Geml J."/>
            <person name="Haridas S."/>
            <person name="Hughes K."/>
            <person name="Justo A."/>
            <person name="Karasinski D."/>
            <person name="Kautmanova I."/>
            <person name="Kiss B."/>
            <person name="Kocsube S."/>
            <person name="Kotiranta H."/>
            <person name="LaButti K.M."/>
            <person name="Lechner B.E."/>
            <person name="Liimatainen K."/>
            <person name="Lipzen A."/>
            <person name="Lukacs Z."/>
            <person name="Mihaltcheva S."/>
            <person name="Morgado L.N."/>
            <person name="Niskanen T."/>
            <person name="Noordeloos M.E."/>
            <person name="Ohm R.A."/>
            <person name="Ortiz-Santana B."/>
            <person name="Ovrebo C."/>
            <person name="Racz N."/>
            <person name="Riley R."/>
            <person name="Savchenko A."/>
            <person name="Shiryaev A."/>
            <person name="Soop K."/>
            <person name="Spirin V."/>
            <person name="Szebenyi C."/>
            <person name="Tomsovsky M."/>
            <person name="Tulloss R.E."/>
            <person name="Uehling J."/>
            <person name="Grigoriev I.V."/>
            <person name="Vagvolgyi C."/>
            <person name="Papp T."/>
            <person name="Martin F.M."/>
            <person name="Miettinen O."/>
            <person name="Hibbett D.S."/>
            <person name="Nagy L.G."/>
        </authorList>
    </citation>
    <scope>NUCLEOTIDE SEQUENCE [LARGE SCALE GENOMIC DNA]</scope>
    <source>
        <strain evidence="13 14">CBS 166.37</strain>
    </source>
</reference>
<dbReference type="Pfam" id="PF00583">
    <property type="entry name" value="Acetyltransf_1"/>
    <property type="match status" value="1"/>
</dbReference>
<evidence type="ECO:0000256" key="8">
    <source>
        <dbReference type="ARBA" id="ARBA00023242"/>
    </source>
</evidence>
<dbReference type="EC" id="2.3.1.257" evidence="4"/>
<evidence type="ECO:0000256" key="1">
    <source>
        <dbReference type="ARBA" id="ARBA00004123"/>
    </source>
</evidence>
<keyword evidence="8" id="KW-0539">Nucleus</keyword>
<dbReference type="GO" id="GO:0005737">
    <property type="term" value="C:cytoplasm"/>
    <property type="evidence" value="ECO:0007669"/>
    <property type="project" value="UniProtKB-SubCell"/>
</dbReference>
<evidence type="ECO:0000256" key="10">
    <source>
        <dbReference type="ARBA" id="ARBA00047821"/>
    </source>
</evidence>
<feature type="domain" description="N-acetyltransferase" evidence="12">
    <location>
        <begin position="33"/>
        <end position="180"/>
    </location>
</feature>
<dbReference type="GO" id="GO:1990189">
    <property type="term" value="F:protein N-terminal-serine acetyltransferase activity"/>
    <property type="evidence" value="ECO:0007669"/>
    <property type="project" value="UniProtKB-EC"/>
</dbReference>
<dbReference type="STRING" id="68775.A0A5C3MIR5"/>
<organism evidence="13 14">
    <name type="scientific">Crucibulum laeve</name>
    <dbReference type="NCBI Taxonomy" id="68775"/>
    <lineage>
        <taxon>Eukaryota</taxon>
        <taxon>Fungi</taxon>
        <taxon>Dikarya</taxon>
        <taxon>Basidiomycota</taxon>
        <taxon>Agaricomycotina</taxon>
        <taxon>Agaricomycetes</taxon>
        <taxon>Agaricomycetidae</taxon>
        <taxon>Agaricales</taxon>
        <taxon>Agaricineae</taxon>
        <taxon>Nidulariaceae</taxon>
        <taxon>Crucibulum</taxon>
    </lineage>
</organism>
<proteinExistence type="inferred from homology"/>
<dbReference type="PANTHER" id="PTHR20531:SF1">
    <property type="entry name" value="N-ALPHA-ACETYLTRANSFERASE 40"/>
    <property type="match status" value="1"/>
</dbReference>
<dbReference type="OrthoDB" id="424551at2759"/>
<evidence type="ECO:0000256" key="4">
    <source>
        <dbReference type="ARBA" id="ARBA00012950"/>
    </source>
</evidence>
<keyword evidence="9 13" id="KW-0012">Acyltransferase</keyword>
<dbReference type="SUPFAM" id="SSF55729">
    <property type="entry name" value="Acyl-CoA N-acyltransferases (Nat)"/>
    <property type="match status" value="1"/>
</dbReference>
<dbReference type="InterPro" id="IPR039949">
    <property type="entry name" value="NAA40"/>
</dbReference>
<evidence type="ECO:0000256" key="6">
    <source>
        <dbReference type="ARBA" id="ARBA00022490"/>
    </source>
</evidence>
<dbReference type="AlphaFoldDB" id="A0A5C3MIR5"/>
<dbReference type="Gene3D" id="3.40.630.30">
    <property type="match status" value="1"/>
</dbReference>
<dbReference type="InterPro" id="IPR000182">
    <property type="entry name" value="GNAT_dom"/>
</dbReference>
<dbReference type="GO" id="GO:0005634">
    <property type="term" value="C:nucleus"/>
    <property type="evidence" value="ECO:0007669"/>
    <property type="project" value="UniProtKB-SubCell"/>
</dbReference>
<comment type="subcellular location">
    <subcellularLocation>
        <location evidence="2">Cytoplasm</location>
    </subcellularLocation>
    <subcellularLocation>
        <location evidence="1">Nucleus</location>
    </subcellularLocation>
</comment>
<dbReference type="PANTHER" id="PTHR20531">
    <property type="entry name" value="N-ALPHA-ACETYLTRANSFERASE 40"/>
    <property type="match status" value="1"/>
</dbReference>
<keyword evidence="6" id="KW-0963">Cytoplasm</keyword>
<dbReference type="GO" id="GO:0043998">
    <property type="term" value="F:histone H2A acetyltransferase activity"/>
    <property type="evidence" value="ECO:0007669"/>
    <property type="project" value="InterPro"/>
</dbReference>
<dbReference type="PROSITE" id="PS51186">
    <property type="entry name" value="GNAT"/>
    <property type="match status" value="1"/>
</dbReference>
<evidence type="ECO:0000256" key="9">
    <source>
        <dbReference type="ARBA" id="ARBA00023315"/>
    </source>
</evidence>
<evidence type="ECO:0000313" key="13">
    <source>
        <dbReference type="EMBL" id="TFK41091.1"/>
    </source>
</evidence>
<name>A0A5C3MIR5_9AGAR</name>
<evidence type="ECO:0000256" key="11">
    <source>
        <dbReference type="ARBA" id="ARBA00049524"/>
    </source>
</evidence>
<sequence length="190" mass="22257">MSSERLLDIILRNSEAYHFEVYHATEVSEAVRNKIWALFENNMHHLYSRSSFGWNPASKKKELFNHLSRFILSYKDVEEKELMAFVMFRFECEEGDDVVYCYDLQVSANTQRMGIGRKLVQCLTNIGTSCKMHKIMLTVFKENKNAFNFYIANGFSVDPFSPSNYIDEEAGDIEEEVDYEILSRELQVLQ</sequence>
<dbReference type="InterPro" id="IPR016181">
    <property type="entry name" value="Acyl_CoA_acyltransferase"/>
</dbReference>
<dbReference type="EMBL" id="ML213595">
    <property type="protein sequence ID" value="TFK41091.1"/>
    <property type="molecule type" value="Genomic_DNA"/>
</dbReference>
<evidence type="ECO:0000259" key="12">
    <source>
        <dbReference type="PROSITE" id="PS51186"/>
    </source>
</evidence>
<comment type="similarity">
    <text evidence="3">Belongs to the acetyltransferase family. NAA40 subfamily.</text>
</comment>
<comment type="catalytic activity">
    <reaction evidence="10">
        <text>N-terminal L-seryl-[histone H2A] + acetyl-CoA = N-terminal N(alpha)-acetyl-L-seryl-[histone H2A] + CoA + H(+)</text>
        <dbReference type="Rhea" id="RHEA:50600"/>
        <dbReference type="Rhea" id="RHEA-COMP:12742"/>
        <dbReference type="Rhea" id="RHEA-COMP:12744"/>
        <dbReference type="ChEBI" id="CHEBI:15378"/>
        <dbReference type="ChEBI" id="CHEBI:57287"/>
        <dbReference type="ChEBI" id="CHEBI:57288"/>
        <dbReference type="ChEBI" id="CHEBI:64738"/>
        <dbReference type="ChEBI" id="CHEBI:83690"/>
        <dbReference type="EC" id="2.3.1.257"/>
    </reaction>
</comment>
<evidence type="ECO:0000256" key="5">
    <source>
        <dbReference type="ARBA" id="ARBA00015043"/>
    </source>
</evidence>
<gene>
    <name evidence="13" type="ORF">BDQ12DRAFT_678877</name>
</gene>